<evidence type="ECO:0000256" key="2">
    <source>
        <dbReference type="SAM" id="SignalP"/>
    </source>
</evidence>
<keyword evidence="2" id="KW-0732">Signal</keyword>
<reference evidence="3 4" key="1">
    <citation type="submission" date="2019-08" db="EMBL/GenBank/DDBJ databases">
        <title>Lentzea from Indian Himalayas.</title>
        <authorList>
            <person name="Mandal S."/>
            <person name="Mallick Gupta A."/>
            <person name="Maiti P.K."/>
            <person name="Sarkar J."/>
            <person name="Mandal S."/>
        </authorList>
    </citation>
    <scope>NUCLEOTIDE SEQUENCE [LARGE SCALE GENOMIC DNA]</scope>
    <source>
        <strain evidence="3 4">PSKA42</strain>
    </source>
</reference>
<evidence type="ECO:0000313" key="4">
    <source>
        <dbReference type="Proteomes" id="UP001515943"/>
    </source>
</evidence>
<proteinExistence type="predicted"/>
<dbReference type="Proteomes" id="UP001515943">
    <property type="component" value="Unassembled WGS sequence"/>
</dbReference>
<comment type="caution">
    <text evidence="3">The sequence shown here is derived from an EMBL/GenBank/DDBJ whole genome shotgun (WGS) entry which is preliminary data.</text>
</comment>
<feature type="signal peptide" evidence="2">
    <location>
        <begin position="1"/>
        <end position="23"/>
    </location>
</feature>
<dbReference type="EMBL" id="VSRL01000323">
    <property type="protein sequence ID" value="NKE63164.1"/>
    <property type="molecule type" value="Genomic_DNA"/>
</dbReference>
<feature type="chain" id="PRO_5046600271" evidence="2">
    <location>
        <begin position="24"/>
        <end position="254"/>
    </location>
</feature>
<keyword evidence="4" id="KW-1185">Reference proteome</keyword>
<name>A0ABX1FVV8_9PSEU</name>
<protein>
    <submittedName>
        <fullName evidence="3">Uncharacterized protein</fullName>
    </submittedName>
</protein>
<dbReference type="RefSeq" id="WP_167979764.1">
    <property type="nucleotide sequence ID" value="NZ_VSRL01000323.1"/>
</dbReference>
<evidence type="ECO:0000256" key="1">
    <source>
        <dbReference type="SAM" id="MobiDB-lite"/>
    </source>
</evidence>
<feature type="region of interest" description="Disordered" evidence="1">
    <location>
        <begin position="24"/>
        <end position="55"/>
    </location>
</feature>
<sequence>MGTRHLIGLIAVVVALTATPAAAAPSSQSYPHPTPFGPQRPYEPDVAGPENIDTGSVTYAEDGGSPFGVNISFTSLRSTPTGAEPAAAREFVFLFDRSVHFNPYLFPVCDRSVIEKQGAAACPAGSQVGSGQAVFYRGGESEVLVFNTAFGEGRRGVLIHIPATGAVLENTLERVVGEYRDDYGWGLNEILPVNDTPPQERPSTKEFYVTFGGVHKGQSFVRSFARPGAELSVGVWSEYVTGQTTLVTGTATRP</sequence>
<evidence type="ECO:0000313" key="3">
    <source>
        <dbReference type="EMBL" id="NKE63164.1"/>
    </source>
</evidence>
<gene>
    <name evidence="3" type="ORF">FXN61_43160</name>
</gene>
<organism evidence="3 4">
    <name type="scientific">Lentzea indica</name>
    <dbReference type="NCBI Taxonomy" id="2604800"/>
    <lineage>
        <taxon>Bacteria</taxon>
        <taxon>Bacillati</taxon>
        <taxon>Actinomycetota</taxon>
        <taxon>Actinomycetes</taxon>
        <taxon>Pseudonocardiales</taxon>
        <taxon>Pseudonocardiaceae</taxon>
        <taxon>Lentzea</taxon>
    </lineage>
</organism>
<accession>A0ABX1FVV8</accession>